<reference evidence="1 2" key="2">
    <citation type="submission" date="2018-11" db="EMBL/GenBank/DDBJ databases">
        <authorList>
            <consortium name="Pathogen Informatics"/>
        </authorList>
    </citation>
    <scope>NUCLEOTIDE SEQUENCE [LARGE SCALE GENOMIC DNA]</scope>
</reference>
<keyword evidence="2" id="KW-1185">Reference proteome</keyword>
<reference evidence="3" key="1">
    <citation type="submission" date="2016-06" db="UniProtKB">
        <authorList>
            <consortium name="WormBaseParasite"/>
        </authorList>
    </citation>
    <scope>IDENTIFICATION</scope>
</reference>
<dbReference type="AlphaFoldDB" id="A0A183IAV7"/>
<evidence type="ECO:0000313" key="2">
    <source>
        <dbReference type="Proteomes" id="UP000270296"/>
    </source>
</evidence>
<organism evidence="3">
    <name type="scientific">Soboliphyme baturini</name>
    <dbReference type="NCBI Taxonomy" id="241478"/>
    <lineage>
        <taxon>Eukaryota</taxon>
        <taxon>Metazoa</taxon>
        <taxon>Ecdysozoa</taxon>
        <taxon>Nematoda</taxon>
        <taxon>Enoplea</taxon>
        <taxon>Dorylaimia</taxon>
        <taxon>Dioctophymatida</taxon>
        <taxon>Dioctophymatoidea</taxon>
        <taxon>Soboliphymatidae</taxon>
        <taxon>Soboliphyme</taxon>
    </lineage>
</organism>
<protein>
    <submittedName>
        <fullName evidence="3">DUF3598 domain-containing protein</fullName>
    </submittedName>
</protein>
<proteinExistence type="predicted"/>
<dbReference type="WBParaSite" id="SBAD_0000077401-mRNA-1">
    <property type="protein sequence ID" value="SBAD_0000077401-mRNA-1"/>
    <property type="gene ID" value="SBAD_0000077401"/>
</dbReference>
<gene>
    <name evidence="1" type="ORF">SBAD_LOCUS751</name>
</gene>
<evidence type="ECO:0000313" key="3">
    <source>
        <dbReference type="WBParaSite" id="SBAD_0000077401-mRNA-1"/>
    </source>
</evidence>
<sequence>MTTWSNFYKGGNLERNYYSKPIEVAAYSWRKRPPLPHFIGQFWKGVDLDSGSTADCLAERHSRVDLRDLQQAWTQHQWQLQSFYVNASGLVSVVIAAETTTTFSDSSSIWLRGSEVGPEAGVKETFSSLFFVEESPVHPLRTYLSEQKTISTN</sequence>
<accession>A0A183IAV7</accession>
<name>A0A183IAV7_9BILA</name>
<dbReference type="EMBL" id="UZAM01006617">
    <property type="protein sequence ID" value="VDO91993.1"/>
    <property type="molecule type" value="Genomic_DNA"/>
</dbReference>
<dbReference type="Proteomes" id="UP000270296">
    <property type="component" value="Unassembled WGS sequence"/>
</dbReference>
<evidence type="ECO:0000313" key="1">
    <source>
        <dbReference type="EMBL" id="VDO91993.1"/>
    </source>
</evidence>